<dbReference type="STRING" id="980251.GCA_001642875_00187"/>
<evidence type="ECO:0000313" key="1">
    <source>
        <dbReference type="EMBL" id="QEG23894.1"/>
    </source>
</evidence>
<gene>
    <name evidence="1" type="ORF">MFFC18_37980</name>
</gene>
<protein>
    <submittedName>
        <fullName evidence="1">Uncharacterized protein</fullName>
    </submittedName>
</protein>
<dbReference type="AlphaFoldDB" id="A0A5B9PCB9"/>
<accession>A0A5B9PCB9</accession>
<organism evidence="1 2">
    <name type="scientific">Mariniblastus fucicola</name>
    <dbReference type="NCBI Taxonomy" id="980251"/>
    <lineage>
        <taxon>Bacteria</taxon>
        <taxon>Pseudomonadati</taxon>
        <taxon>Planctomycetota</taxon>
        <taxon>Planctomycetia</taxon>
        <taxon>Pirellulales</taxon>
        <taxon>Pirellulaceae</taxon>
        <taxon>Mariniblastus</taxon>
    </lineage>
</organism>
<dbReference type="KEGG" id="mff:MFFC18_37980"/>
<dbReference type="Proteomes" id="UP000322214">
    <property type="component" value="Chromosome"/>
</dbReference>
<proteinExistence type="predicted"/>
<keyword evidence="2" id="KW-1185">Reference proteome</keyword>
<name>A0A5B9PCB9_9BACT</name>
<evidence type="ECO:0000313" key="2">
    <source>
        <dbReference type="Proteomes" id="UP000322214"/>
    </source>
</evidence>
<sequence length="144" mass="16042">MSTRFNVSIAKAAQLIGKPKTWFKQMGLAASDKTRKCDLRELVKHCLREIDEDSTAEQLKQLKLEYIVARRQLNDAKNDQQAGASVPIAELKAAMMASAAPMREMGTTLGLASSLRGRDAAALLNDALTKFEQIQENFFQREVK</sequence>
<dbReference type="EMBL" id="CP042912">
    <property type="protein sequence ID" value="QEG23894.1"/>
    <property type="molecule type" value="Genomic_DNA"/>
</dbReference>
<reference evidence="1 2" key="1">
    <citation type="submission" date="2019-08" db="EMBL/GenBank/DDBJ databases">
        <title>Deep-cultivation of Planctomycetes and their phenomic and genomic characterization uncovers novel biology.</title>
        <authorList>
            <person name="Wiegand S."/>
            <person name="Jogler M."/>
            <person name="Boedeker C."/>
            <person name="Pinto D."/>
            <person name="Vollmers J."/>
            <person name="Rivas-Marin E."/>
            <person name="Kohn T."/>
            <person name="Peeters S.H."/>
            <person name="Heuer A."/>
            <person name="Rast P."/>
            <person name="Oberbeckmann S."/>
            <person name="Bunk B."/>
            <person name="Jeske O."/>
            <person name="Meyerdierks A."/>
            <person name="Storesund J.E."/>
            <person name="Kallscheuer N."/>
            <person name="Luecker S."/>
            <person name="Lage O.M."/>
            <person name="Pohl T."/>
            <person name="Merkel B.J."/>
            <person name="Hornburger P."/>
            <person name="Mueller R.-W."/>
            <person name="Bruemmer F."/>
            <person name="Labrenz M."/>
            <person name="Spormann A.M."/>
            <person name="Op den Camp H."/>
            <person name="Overmann J."/>
            <person name="Amann R."/>
            <person name="Jetten M.S.M."/>
            <person name="Mascher T."/>
            <person name="Medema M.H."/>
            <person name="Devos D.P."/>
            <person name="Kaster A.-K."/>
            <person name="Ovreas L."/>
            <person name="Rohde M."/>
            <person name="Galperin M.Y."/>
            <person name="Jogler C."/>
        </authorList>
    </citation>
    <scope>NUCLEOTIDE SEQUENCE [LARGE SCALE GENOMIC DNA]</scope>
    <source>
        <strain evidence="1 2">FC18</strain>
    </source>
</reference>